<gene>
    <name evidence="2" type="ORF">Slin15195_G090540</name>
</gene>
<name>A0A9Q9B080_9PEZI</name>
<feature type="region of interest" description="Disordered" evidence="1">
    <location>
        <begin position="1"/>
        <end position="28"/>
    </location>
</feature>
<evidence type="ECO:0000313" key="3">
    <source>
        <dbReference type="Proteomes" id="UP001056384"/>
    </source>
</evidence>
<keyword evidence="3" id="KW-1185">Reference proteome</keyword>
<dbReference type="EMBL" id="CP099424">
    <property type="protein sequence ID" value="USW55735.1"/>
    <property type="molecule type" value="Genomic_DNA"/>
</dbReference>
<evidence type="ECO:0000256" key="1">
    <source>
        <dbReference type="SAM" id="MobiDB-lite"/>
    </source>
</evidence>
<reference evidence="2" key="1">
    <citation type="submission" date="2022-06" db="EMBL/GenBank/DDBJ databases">
        <title>Complete genome sequences of two strains of the flax pathogen Septoria linicola.</title>
        <authorList>
            <person name="Lapalu N."/>
            <person name="Simon A."/>
            <person name="Demenou B."/>
            <person name="Paumier D."/>
            <person name="Guillot M.-P."/>
            <person name="Gout L."/>
            <person name="Valade R."/>
        </authorList>
    </citation>
    <scope>NUCLEOTIDE SEQUENCE</scope>
    <source>
        <strain evidence="2">SE15195</strain>
    </source>
</reference>
<dbReference type="Proteomes" id="UP001056384">
    <property type="component" value="Chromosome 7"/>
</dbReference>
<evidence type="ECO:0000313" key="2">
    <source>
        <dbReference type="EMBL" id="USW55735.1"/>
    </source>
</evidence>
<protein>
    <submittedName>
        <fullName evidence="2">F-box-like domain superfamily protein</fullName>
    </submittedName>
</protein>
<dbReference type="InterPro" id="IPR036047">
    <property type="entry name" value="F-box-like_dom_sf"/>
</dbReference>
<dbReference type="SUPFAM" id="SSF81383">
    <property type="entry name" value="F-box domain"/>
    <property type="match status" value="1"/>
</dbReference>
<dbReference type="AlphaFoldDB" id="A0A9Q9B080"/>
<feature type="compositionally biased region" description="Polar residues" evidence="1">
    <location>
        <begin position="10"/>
        <end position="19"/>
    </location>
</feature>
<organism evidence="2 3">
    <name type="scientific">Septoria linicola</name>
    <dbReference type="NCBI Taxonomy" id="215465"/>
    <lineage>
        <taxon>Eukaryota</taxon>
        <taxon>Fungi</taxon>
        <taxon>Dikarya</taxon>
        <taxon>Ascomycota</taxon>
        <taxon>Pezizomycotina</taxon>
        <taxon>Dothideomycetes</taxon>
        <taxon>Dothideomycetidae</taxon>
        <taxon>Mycosphaerellales</taxon>
        <taxon>Mycosphaerellaceae</taxon>
        <taxon>Septoria</taxon>
    </lineage>
</organism>
<sequence length="181" mass="20203">MHDTELRLPNSDTRTTPEASGTPLEKLTETNNSTTTQKMATVATASASSRVFDVAELTENILYFVDPIDLFWLQGVGKSFRDIIRGFKRLRQRMCLEKPDVEDDSCYLGHIDSLLTARGLNKATYPIIFGPRSRSSLGHWIELDVAADFQSRHKSRTSTKAPDIAAHDSHAGTWQNIIIPA</sequence>
<accession>A0A9Q9B080</accession>
<proteinExistence type="predicted"/>